<evidence type="ECO:0000256" key="7">
    <source>
        <dbReference type="SAM" id="Phobius"/>
    </source>
</evidence>
<dbReference type="Gene3D" id="2.60.40.10">
    <property type="entry name" value="Immunoglobulins"/>
    <property type="match status" value="1"/>
</dbReference>
<feature type="domain" description="MSP" evidence="8">
    <location>
        <begin position="2"/>
        <end position="125"/>
    </location>
</feature>
<dbReference type="GO" id="GO:0051685">
    <property type="term" value="P:maintenance of ER location"/>
    <property type="evidence" value="ECO:0007669"/>
    <property type="project" value="UniProtKB-ARBA"/>
</dbReference>
<evidence type="ECO:0000256" key="2">
    <source>
        <dbReference type="ARBA" id="ARBA00008932"/>
    </source>
</evidence>
<name>A0A6A6UY40_9PLEO</name>
<evidence type="ECO:0000313" key="10">
    <source>
        <dbReference type="Proteomes" id="UP000799440"/>
    </source>
</evidence>
<dbReference type="SUPFAM" id="SSF49354">
    <property type="entry name" value="PapD-like"/>
    <property type="match status" value="1"/>
</dbReference>
<dbReference type="PANTHER" id="PTHR10809:SF6">
    <property type="entry name" value="AT11025P-RELATED"/>
    <property type="match status" value="1"/>
</dbReference>
<evidence type="ECO:0000256" key="4">
    <source>
        <dbReference type="ARBA" id="ARBA00022989"/>
    </source>
</evidence>
<keyword evidence="3 7" id="KW-0812">Transmembrane</keyword>
<dbReference type="InterPro" id="IPR000535">
    <property type="entry name" value="MSP_dom"/>
</dbReference>
<accession>A0A6A6UY40</accession>
<keyword evidence="4 7" id="KW-1133">Transmembrane helix</keyword>
<dbReference type="EMBL" id="MU006609">
    <property type="protein sequence ID" value="KAF2742394.1"/>
    <property type="molecule type" value="Genomic_DNA"/>
</dbReference>
<dbReference type="FunFam" id="2.60.40.10:FF:000813">
    <property type="entry name" value="Vesicle-associated protein 1-1"/>
    <property type="match status" value="1"/>
</dbReference>
<feature type="compositionally biased region" description="Polar residues" evidence="6">
    <location>
        <begin position="128"/>
        <end position="151"/>
    </location>
</feature>
<comment type="subcellular location">
    <subcellularLocation>
        <location evidence="1">Endoplasmic reticulum membrane</location>
        <topology evidence="1">Single-pass type IV membrane protein</topology>
    </subcellularLocation>
</comment>
<feature type="transmembrane region" description="Helical" evidence="7">
    <location>
        <begin position="270"/>
        <end position="289"/>
    </location>
</feature>
<dbReference type="GO" id="GO:0160219">
    <property type="term" value="C:cortical endoplasmic reticulum membrane"/>
    <property type="evidence" value="ECO:0007669"/>
    <property type="project" value="UniProtKB-ARBA"/>
</dbReference>
<dbReference type="Pfam" id="PF00635">
    <property type="entry name" value="Motile_Sperm"/>
    <property type="match status" value="1"/>
</dbReference>
<evidence type="ECO:0000256" key="6">
    <source>
        <dbReference type="SAM" id="MobiDB-lite"/>
    </source>
</evidence>
<dbReference type="GO" id="GO:0033149">
    <property type="term" value="F:FFAT motif binding"/>
    <property type="evidence" value="ECO:0007669"/>
    <property type="project" value="TreeGrafter"/>
</dbReference>
<reference evidence="9" key="1">
    <citation type="journal article" date="2020" name="Stud. Mycol.">
        <title>101 Dothideomycetes genomes: a test case for predicting lifestyles and emergence of pathogens.</title>
        <authorList>
            <person name="Haridas S."/>
            <person name="Albert R."/>
            <person name="Binder M."/>
            <person name="Bloem J."/>
            <person name="Labutti K."/>
            <person name="Salamov A."/>
            <person name="Andreopoulos B."/>
            <person name="Baker S."/>
            <person name="Barry K."/>
            <person name="Bills G."/>
            <person name="Bluhm B."/>
            <person name="Cannon C."/>
            <person name="Castanera R."/>
            <person name="Culley D."/>
            <person name="Daum C."/>
            <person name="Ezra D."/>
            <person name="Gonzalez J."/>
            <person name="Henrissat B."/>
            <person name="Kuo A."/>
            <person name="Liang C."/>
            <person name="Lipzen A."/>
            <person name="Lutzoni F."/>
            <person name="Magnuson J."/>
            <person name="Mondo S."/>
            <person name="Nolan M."/>
            <person name="Ohm R."/>
            <person name="Pangilinan J."/>
            <person name="Park H.-J."/>
            <person name="Ramirez L."/>
            <person name="Alfaro M."/>
            <person name="Sun H."/>
            <person name="Tritt A."/>
            <person name="Yoshinaga Y."/>
            <person name="Zwiers L.-H."/>
            <person name="Turgeon B."/>
            <person name="Goodwin S."/>
            <person name="Spatafora J."/>
            <person name="Crous P."/>
            <person name="Grigoriev I."/>
        </authorList>
    </citation>
    <scope>NUCLEOTIDE SEQUENCE</scope>
    <source>
        <strain evidence="9">CBS 119925</strain>
    </source>
</reference>
<dbReference type="PROSITE" id="PS50202">
    <property type="entry name" value="MSP"/>
    <property type="match status" value="1"/>
</dbReference>
<evidence type="ECO:0000256" key="1">
    <source>
        <dbReference type="ARBA" id="ARBA00004163"/>
    </source>
</evidence>
<dbReference type="PANTHER" id="PTHR10809">
    <property type="entry name" value="VESICLE-ASSOCIATED MEMBRANE PROTEIN-ASSOCIATED PROTEIN"/>
    <property type="match status" value="1"/>
</dbReference>
<evidence type="ECO:0000259" key="8">
    <source>
        <dbReference type="PROSITE" id="PS50202"/>
    </source>
</evidence>
<evidence type="ECO:0000313" key="9">
    <source>
        <dbReference type="EMBL" id="KAF2742394.1"/>
    </source>
</evidence>
<dbReference type="InterPro" id="IPR008962">
    <property type="entry name" value="PapD-like_sf"/>
</dbReference>
<dbReference type="Proteomes" id="UP000799440">
    <property type="component" value="Unassembled WGS sequence"/>
</dbReference>
<feature type="region of interest" description="Disordered" evidence="6">
    <location>
        <begin position="237"/>
        <end position="257"/>
    </location>
</feature>
<feature type="compositionally biased region" description="Basic and acidic residues" evidence="6">
    <location>
        <begin position="170"/>
        <end position="181"/>
    </location>
</feature>
<organism evidence="9 10">
    <name type="scientific">Sporormia fimetaria CBS 119925</name>
    <dbReference type="NCBI Taxonomy" id="1340428"/>
    <lineage>
        <taxon>Eukaryota</taxon>
        <taxon>Fungi</taxon>
        <taxon>Dikarya</taxon>
        <taxon>Ascomycota</taxon>
        <taxon>Pezizomycotina</taxon>
        <taxon>Dothideomycetes</taxon>
        <taxon>Pleosporomycetidae</taxon>
        <taxon>Pleosporales</taxon>
        <taxon>Sporormiaceae</taxon>
        <taxon>Sporormia</taxon>
    </lineage>
</organism>
<dbReference type="GO" id="GO:0005886">
    <property type="term" value="C:plasma membrane"/>
    <property type="evidence" value="ECO:0007669"/>
    <property type="project" value="TreeGrafter"/>
</dbReference>
<protein>
    <submittedName>
        <fullName evidence="9">VAMP-associated protein</fullName>
    </submittedName>
</protein>
<evidence type="ECO:0000256" key="5">
    <source>
        <dbReference type="ARBA" id="ARBA00023136"/>
    </source>
</evidence>
<dbReference type="InterPro" id="IPR016763">
    <property type="entry name" value="VAP"/>
</dbReference>
<dbReference type="GO" id="GO:0090158">
    <property type="term" value="P:endoplasmic reticulum membrane organization"/>
    <property type="evidence" value="ECO:0007669"/>
    <property type="project" value="TreeGrafter"/>
</dbReference>
<dbReference type="AlphaFoldDB" id="A0A6A6UY40"/>
<dbReference type="GO" id="GO:0160214">
    <property type="term" value="F:endoplasmic reticulum-plasma membrane adaptor activity"/>
    <property type="evidence" value="ECO:0007669"/>
    <property type="project" value="UniProtKB-ARBA"/>
</dbReference>
<comment type="similarity">
    <text evidence="2">Belongs to the VAMP-associated protein (VAP) (TC 9.B.17) family.</text>
</comment>
<dbReference type="InterPro" id="IPR013783">
    <property type="entry name" value="Ig-like_fold"/>
</dbReference>
<dbReference type="GO" id="GO:0035091">
    <property type="term" value="F:phosphatidylinositol binding"/>
    <property type="evidence" value="ECO:0007669"/>
    <property type="project" value="UniProtKB-ARBA"/>
</dbReference>
<sequence>MSVELDPPELGFRRPFQQEVSQTLRLHNPHSDSVAFKVKTTAPKQYCVRPNSGRIEPGEQVEIKILLQAMKEDPPADTRCRDKFLVQSVLIPADKEFDNVASLWARIERTSKQSIQEKKIRVNFLPADQSQSPAMHNAASYNEDSMISSPSPEAVTPHRPAEASTGSVSARKESFPDDTKDAQSTTSQAASAVSGIKSAVGSVAAGVASAVPTSGADLQAQLDEAKATIEKYRQQAVESTGLRQRKPEPSSEAASQLATAERVQAPAGGVSVPTVAVLCLVSFLLAYFLF</sequence>
<feature type="region of interest" description="Disordered" evidence="6">
    <location>
        <begin position="126"/>
        <end position="187"/>
    </location>
</feature>
<dbReference type="GO" id="GO:0140506">
    <property type="term" value="F:endoplasmic reticulum-autophagosome adaptor activity"/>
    <property type="evidence" value="ECO:0007669"/>
    <property type="project" value="UniProtKB-ARBA"/>
</dbReference>
<keyword evidence="10" id="KW-1185">Reference proteome</keyword>
<dbReference type="GO" id="GO:0007009">
    <property type="term" value="P:plasma membrane organization"/>
    <property type="evidence" value="ECO:0007669"/>
    <property type="project" value="UniProtKB-ARBA"/>
</dbReference>
<dbReference type="GO" id="GO:0001786">
    <property type="term" value="F:phosphatidylserine binding"/>
    <property type="evidence" value="ECO:0007669"/>
    <property type="project" value="UniProtKB-ARBA"/>
</dbReference>
<evidence type="ECO:0000256" key="3">
    <source>
        <dbReference type="ARBA" id="ARBA00022692"/>
    </source>
</evidence>
<proteinExistence type="inferred from homology"/>
<dbReference type="OrthoDB" id="264603at2759"/>
<gene>
    <name evidence="9" type="ORF">M011DRAFT_412702</name>
</gene>
<keyword evidence="5 7" id="KW-0472">Membrane</keyword>
<dbReference type="GO" id="GO:0061709">
    <property type="term" value="P:reticulophagy"/>
    <property type="evidence" value="ECO:0007669"/>
    <property type="project" value="UniProtKB-ARBA"/>
</dbReference>
<dbReference type="GO" id="GO:0061817">
    <property type="term" value="P:endoplasmic reticulum-plasma membrane tethering"/>
    <property type="evidence" value="ECO:0007669"/>
    <property type="project" value="UniProtKB-ARBA"/>
</dbReference>
<dbReference type="GO" id="GO:1902647">
    <property type="term" value="P:negative regulation of 1-phosphatidyl-1D-myo-inositol 4,5-bisphosphate biosynthetic process"/>
    <property type="evidence" value="ECO:0007669"/>
    <property type="project" value="UniProtKB-ARBA"/>
</dbReference>
<dbReference type="PIRSF" id="PIRSF019693">
    <property type="entry name" value="VAMP-associated"/>
    <property type="match status" value="1"/>
</dbReference>